<organism evidence="2 3">
    <name type="scientific">Galendromus occidentalis</name>
    <name type="common">western predatory mite</name>
    <dbReference type="NCBI Taxonomy" id="34638"/>
    <lineage>
        <taxon>Eukaryota</taxon>
        <taxon>Metazoa</taxon>
        <taxon>Ecdysozoa</taxon>
        <taxon>Arthropoda</taxon>
        <taxon>Chelicerata</taxon>
        <taxon>Arachnida</taxon>
        <taxon>Acari</taxon>
        <taxon>Parasitiformes</taxon>
        <taxon>Mesostigmata</taxon>
        <taxon>Gamasina</taxon>
        <taxon>Phytoseioidea</taxon>
        <taxon>Phytoseiidae</taxon>
        <taxon>Typhlodrominae</taxon>
        <taxon>Galendromus</taxon>
    </lineage>
</organism>
<dbReference type="GeneID" id="100902015"/>
<proteinExistence type="predicted"/>
<name>A0AAJ6VXS0_9ACAR</name>
<keyword evidence="1" id="KW-0732">Signal</keyword>
<sequence length="231" mass="26065">MKFVAFVVLLGVISGYVSSSAIQRANDYMDKLLGHFLQDEDRSPVIENIPVANFNITVKSNFISNRDILAQFTHGRITGLSKIRRDGDCKPSKWVSGNITLECRLNLTPVQANYAAEVRGHTLTGSPEFFDFFVRVRRCTATFVAQSKPNKPAVIKTSVIDEPMIVEASHLTYQAFGLNEGRSREFYQQLENYGMKHIRNGFAVNFVRMLNRILQVNADLLLLPTVEIYGD</sequence>
<evidence type="ECO:0000313" key="3">
    <source>
        <dbReference type="RefSeq" id="XP_003742238.1"/>
    </source>
</evidence>
<feature type="chain" id="PRO_5042513492" evidence="1">
    <location>
        <begin position="20"/>
        <end position="231"/>
    </location>
</feature>
<accession>A0AAJ6VXS0</accession>
<protein>
    <submittedName>
        <fullName evidence="3">Uncharacterized protein LOC100902015</fullName>
    </submittedName>
</protein>
<dbReference type="InterPro" id="IPR038602">
    <property type="entry name" value="Mite_allergen_7_sf"/>
</dbReference>
<keyword evidence="2" id="KW-1185">Reference proteome</keyword>
<evidence type="ECO:0000256" key="1">
    <source>
        <dbReference type="SAM" id="SignalP"/>
    </source>
</evidence>
<feature type="signal peptide" evidence="1">
    <location>
        <begin position="1"/>
        <end position="19"/>
    </location>
</feature>
<gene>
    <name evidence="3" type="primary">LOC100902015</name>
</gene>
<dbReference type="AlphaFoldDB" id="A0AAJ6VXS0"/>
<reference evidence="3" key="1">
    <citation type="submission" date="2025-08" db="UniProtKB">
        <authorList>
            <consortium name="RefSeq"/>
        </authorList>
    </citation>
    <scope>IDENTIFICATION</scope>
</reference>
<dbReference type="KEGG" id="goe:100902015"/>
<evidence type="ECO:0000313" key="2">
    <source>
        <dbReference type="Proteomes" id="UP000694867"/>
    </source>
</evidence>
<dbReference type="Gene3D" id="3.15.10.50">
    <property type="match status" value="1"/>
</dbReference>
<dbReference type="RefSeq" id="XP_003742238.1">
    <property type="nucleotide sequence ID" value="XM_003742190.2"/>
</dbReference>
<dbReference type="Proteomes" id="UP000694867">
    <property type="component" value="Unplaced"/>
</dbReference>